<sequence>MASMAAPFDESVHKNQALFLNPSTDRQGRLIAFPYAIFTESDLKRVT</sequence>
<evidence type="ECO:0000313" key="2">
    <source>
        <dbReference type="Proteomes" id="UP000242770"/>
    </source>
</evidence>
<dbReference type="AlphaFoldDB" id="A0A0F7SBV6"/>
<reference evidence="2" key="1">
    <citation type="submission" date="2014-06" db="EMBL/GenBank/DDBJ databases">
        <authorList>
            <person name="Berkman P.J."/>
        </authorList>
    </citation>
    <scope>NUCLEOTIDE SEQUENCE [LARGE SCALE GENOMIC DNA]</scope>
</reference>
<dbReference type="EMBL" id="CCFA01003468">
    <property type="protein sequence ID" value="CDW98545.1"/>
    <property type="molecule type" value="Genomic_DNA"/>
</dbReference>
<gene>
    <name evidence="1" type="primary">SSCI57740.1</name>
</gene>
<dbReference type="Proteomes" id="UP000242770">
    <property type="component" value="Unassembled WGS sequence"/>
</dbReference>
<evidence type="ECO:0000313" key="1">
    <source>
        <dbReference type="EMBL" id="CDW98545.1"/>
    </source>
</evidence>
<proteinExistence type="predicted"/>
<accession>A0A0F7SBV6</accession>
<protein>
    <submittedName>
        <fullName evidence="1">Uncharacterized protein</fullName>
    </submittedName>
</protein>
<keyword evidence="2" id="KW-1185">Reference proteome</keyword>
<organism evidence="1 2">
    <name type="scientific">Sporisorium scitamineum</name>
    <dbReference type="NCBI Taxonomy" id="49012"/>
    <lineage>
        <taxon>Eukaryota</taxon>
        <taxon>Fungi</taxon>
        <taxon>Dikarya</taxon>
        <taxon>Basidiomycota</taxon>
        <taxon>Ustilaginomycotina</taxon>
        <taxon>Ustilaginomycetes</taxon>
        <taxon>Ustilaginales</taxon>
        <taxon>Ustilaginaceae</taxon>
        <taxon>Sporisorium</taxon>
    </lineage>
</organism>
<name>A0A0F7SBV6_9BASI</name>